<dbReference type="SUPFAM" id="SSF50729">
    <property type="entry name" value="PH domain-like"/>
    <property type="match status" value="2"/>
</dbReference>
<evidence type="ECO:0000313" key="2">
    <source>
        <dbReference type="EMBL" id="RHY07325.1"/>
    </source>
</evidence>
<dbReference type="CDD" id="cd00821">
    <property type="entry name" value="PH"/>
    <property type="match status" value="1"/>
</dbReference>
<dbReference type="InterPro" id="IPR011993">
    <property type="entry name" value="PH-like_dom_sf"/>
</dbReference>
<evidence type="ECO:0000259" key="1">
    <source>
        <dbReference type="PROSITE" id="PS50003"/>
    </source>
</evidence>
<reference evidence="2 3" key="1">
    <citation type="submission" date="2018-08" db="EMBL/GenBank/DDBJ databases">
        <title>Aphanomyces genome sequencing and annotation.</title>
        <authorList>
            <person name="Minardi D."/>
            <person name="Oidtmann B."/>
            <person name="Van Der Giezen M."/>
            <person name="Studholme D.J."/>
        </authorList>
    </citation>
    <scope>NUCLEOTIDE SEQUENCE [LARGE SCALE GENOMIC DNA]</scope>
    <source>
        <strain evidence="2 3">Yx</strain>
    </source>
</reference>
<organism evidence="2 3">
    <name type="scientific">Aphanomyces astaci</name>
    <name type="common">Crayfish plague agent</name>
    <dbReference type="NCBI Taxonomy" id="112090"/>
    <lineage>
        <taxon>Eukaryota</taxon>
        <taxon>Sar</taxon>
        <taxon>Stramenopiles</taxon>
        <taxon>Oomycota</taxon>
        <taxon>Saprolegniomycetes</taxon>
        <taxon>Saprolegniales</taxon>
        <taxon>Verrucalvaceae</taxon>
        <taxon>Aphanomyces</taxon>
    </lineage>
</organism>
<feature type="domain" description="PH" evidence="1">
    <location>
        <begin position="136"/>
        <end position="240"/>
    </location>
</feature>
<dbReference type="Gene3D" id="2.30.29.30">
    <property type="entry name" value="Pleckstrin-homology domain (PH domain)/Phosphotyrosine-binding domain (PTB)"/>
    <property type="match status" value="2"/>
</dbReference>
<protein>
    <recommendedName>
        <fullName evidence="1">PH domain-containing protein</fullName>
    </recommendedName>
</protein>
<gene>
    <name evidence="2" type="ORF">DYB25_012108</name>
</gene>
<accession>A0A397AM46</accession>
<name>A0A397AM46_APHAT</name>
<dbReference type="SMART" id="SM00233">
    <property type="entry name" value="PH"/>
    <property type="match status" value="2"/>
</dbReference>
<dbReference type="VEuPathDB" id="FungiDB:H257_16221"/>
<feature type="domain" description="PH" evidence="1">
    <location>
        <begin position="1"/>
        <end position="111"/>
    </location>
</feature>
<dbReference type="AlphaFoldDB" id="A0A397AM46"/>
<proteinExistence type="predicted"/>
<dbReference type="PROSITE" id="PS50003">
    <property type="entry name" value="PH_DOMAIN"/>
    <property type="match status" value="2"/>
</dbReference>
<dbReference type="EMBL" id="QUTA01007364">
    <property type="protein sequence ID" value="RHY07325.1"/>
    <property type="molecule type" value="Genomic_DNA"/>
</dbReference>
<dbReference type="Proteomes" id="UP000266239">
    <property type="component" value="Unassembled WGS sequence"/>
</dbReference>
<comment type="caution">
    <text evidence="2">The sequence shown here is derived from an EMBL/GenBank/DDBJ whole genome shotgun (WGS) entry which is preliminary data.</text>
</comment>
<sequence>MEGTLQRIEEAFLHFARDPRRYYVLVRDTLRWFDTKAEASTSNLSSYDDNNHDDTDEKTDERAMKVLSVSDWDGMPFVDAKYRGVSGSIQFIATSEAEKERWIRALKAASDEAVAEQTLRDILTRQTTLQTQHSSEIFQEGFVHLRRSHFAAAWNEHYCVLKGPWLATYDTREDFATAPGKATSKVQVVFVGDWYGAVATGGGVKNMFRIETIELGFLEAYVDDPEDKIHWMHTLQTAVSSLKADELITRDLALPSYAGATMEGYLTKHGGTVRSSLKRYEEALRGDIRAAEAKERSKAQQLQDTVNKSRVINEEAAALDAEMEATLKQFEHFNSVGDDDDGLEDDESDDDVTPYVEYEQSMILYPMEVRVV</sequence>
<evidence type="ECO:0000313" key="3">
    <source>
        <dbReference type="Proteomes" id="UP000266239"/>
    </source>
</evidence>
<dbReference type="InterPro" id="IPR001849">
    <property type="entry name" value="PH_domain"/>
</dbReference>